<dbReference type="RefSeq" id="WP_091626648.1">
    <property type="nucleotide sequence ID" value="NZ_CP109071.1"/>
</dbReference>
<dbReference type="PANTHER" id="PTHR43464">
    <property type="entry name" value="METHYLTRANSFERASE"/>
    <property type="match status" value="1"/>
</dbReference>
<dbReference type="CDD" id="cd02440">
    <property type="entry name" value="AdoMet_MTases"/>
    <property type="match status" value="1"/>
</dbReference>
<evidence type="ECO:0000259" key="4">
    <source>
        <dbReference type="Pfam" id="PF08241"/>
    </source>
</evidence>
<reference evidence="5 7" key="1">
    <citation type="submission" date="2016-06" db="EMBL/GenBank/DDBJ databases">
        <authorList>
            <person name="Kjaerup R.B."/>
            <person name="Dalgaard T.S."/>
            <person name="Juul-Madsen H.R."/>
        </authorList>
    </citation>
    <scope>NUCLEOTIDE SEQUENCE [LARGE SCALE GENOMIC DNA]</scope>
    <source>
        <strain evidence="5 7">DSM 43363</strain>
    </source>
</reference>
<feature type="domain" description="Methyltransferase type 11" evidence="4">
    <location>
        <begin position="55"/>
        <end position="144"/>
    </location>
</feature>
<proteinExistence type="predicted"/>
<dbReference type="EMBL" id="FMIC01000002">
    <property type="protein sequence ID" value="SCL60818.1"/>
    <property type="molecule type" value="Genomic_DNA"/>
</dbReference>
<gene>
    <name evidence="5" type="ORF">GA0070608_2370</name>
    <name evidence="6" type="ORF">OIE14_15320</name>
</gene>
<keyword evidence="2 5" id="KW-0808">Transferase</keyword>
<protein>
    <submittedName>
        <fullName evidence="5">2-polyprenyl-6-hydroxyphenyl methylase / 3-demethylubiquinone-9 3-methyltransferase</fullName>
    </submittedName>
    <submittedName>
        <fullName evidence="6">Methyltransferase domain-containing protein</fullName>
    </submittedName>
</protein>
<evidence type="ECO:0000256" key="3">
    <source>
        <dbReference type="ARBA" id="ARBA00022691"/>
    </source>
</evidence>
<dbReference type="Proteomes" id="UP001334804">
    <property type="component" value="Chromosome"/>
</dbReference>
<keyword evidence="3" id="KW-0949">S-adenosyl-L-methionine</keyword>
<dbReference type="SUPFAM" id="SSF53335">
    <property type="entry name" value="S-adenosyl-L-methionine-dependent methyltransferases"/>
    <property type="match status" value="1"/>
</dbReference>
<dbReference type="EMBL" id="CP109071">
    <property type="protein sequence ID" value="WSA35307.1"/>
    <property type="molecule type" value="Genomic_DNA"/>
</dbReference>
<evidence type="ECO:0000313" key="8">
    <source>
        <dbReference type="Proteomes" id="UP001334804"/>
    </source>
</evidence>
<evidence type="ECO:0000313" key="7">
    <source>
        <dbReference type="Proteomes" id="UP000199343"/>
    </source>
</evidence>
<dbReference type="OrthoDB" id="9805171at2"/>
<dbReference type="GO" id="GO:0010420">
    <property type="term" value="F:polyprenyldihydroxybenzoate methyltransferase activity"/>
    <property type="evidence" value="ECO:0007669"/>
    <property type="project" value="TreeGrafter"/>
</dbReference>
<dbReference type="InterPro" id="IPR013216">
    <property type="entry name" value="Methyltransf_11"/>
</dbReference>
<dbReference type="Gene3D" id="3.40.50.150">
    <property type="entry name" value="Vaccinia Virus protein VP39"/>
    <property type="match status" value="1"/>
</dbReference>
<dbReference type="Proteomes" id="UP000199343">
    <property type="component" value="Unassembled WGS sequence"/>
</dbReference>
<evidence type="ECO:0000256" key="2">
    <source>
        <dbReference type="ARBA" id="ARBA00022679"/>
    </source>
</evidence>
<name>A0A1C6V3L1_9ACTN</name>
<dbReference type="PANTHER" id="PTHR43464:SF19">
    <property type="entry name" value="UBIQUINONE BIOSYNTHESIS O-METHYLTRANSFERASE, MITOCHONDRIAL"/>
    <property type="match status" value="1"/>
</dbReference>
<organism evidence="5 7">
    <name type="scientific">Micromonospora peucetia</name>
    <dbReference type="NCBI Taxonomy" id="47871"/>
    <lineage>
        <taxon>Bacteria</taxon>
        <taxon>Bacillati</taxon>
        <taxon>Actinomycetota</taxon>
        <taxon>Actinomycetes</taxon>
        <taxon>Micromonosporales</taxon>
        <taxon>Micromonosporaceae</taxon>
        <taxon>Micromonospora</taxon>
    </lineage>
</organism>
<evidence type="ECO:0000313" key="5">
    <source>
        <dbReference type="EMBL" id="SCL60818.1"/>
    </source>
</evidence>
<dbReference type="AlphaFoldDB" id="A0A1C6V3L1"/>
<dbReference type="Pfam" id="PF08241">
    <property type="entry name" value="Methyltransf_11"/>
    <property type="match status" value="1"/>
</dbReference>
<keyword evidence="8" id="KW-1185">Reference proteome</keyword>
<evidence type="ECO:0000313" key="6">
    <source>
        <dbReference type="EMBL" id="WSA35307.1"/>
    </source>
</evidence>
<keyword evidence="1 5" id="KW-0489">Methyltransferase</keyword>
<sequence length="257" mass="27332">MPDAGRALPRNDPRQYDDLAGEWWRPDGAFAMLHWLAEARAALVPTASRPGALLVDLGCGAGLLAPHLAGRGYRHVGVDLTRSALEQASAHGVTVVNGDVTAVPLADGCADVVAAGELLEHVPDWRRAVAEACRLLRPGGLLVLDTLNDTALSRLLAVRIAERLPTVPKGIHDPRLFVDARALVAECARHGVDLRLRGIRPGVPGLLGWLARRMLAAGRPYATVGDQPRATVAGPKPRIVPTWSTAVLYQGRGNRSG</sequence>
<keyword evidence="5" id="KW-0830">Ubiquinone</keyword>
<dbReference type="STRING" id="47871.GA0070608_2370"/>
<evidence type="ECO:0000256" key="1">
    <source>
        <dbReference type="ARBA" id="ARBA00022603"/>
    </source>
</evidence>
<accession>A0A1C6V3L1</accession>
<dbReference type="InterPro" id="IPR029063">
    <property type="entry name" value="SAM-dependent_MTases_sf"/>
</dbReference>
<reference evidence="6 8" key="2">
    <citation type="submission" date="2022-10" db="EMBL/GenBank/DDBJ databases">
        <title>The complete genomes of actinobacterial strains from the NBC collection.</title>
        <authorList>
            <person name="Joergensen T.S."/>
            <person name="Alvarez Arevalo M."/>
            <person name="Sterndorff E.B."/>
            <person name="Faurdal D."/>
            <person name="Vuksanovic O."/>
            <person name="Mourched A.-S."/>
            <person name="Charusanti P."/>
            <person name="Shaw S."/>
            <person name="Blin K."/>
            <person name="Weber T."/>
        </authorList>
    </citation>
    <scope>NUCLEOTIDE SEQUENCE [LARGE SCALE GENOMIC DNA]</scope>
    <source>
        <strain evidence="6 8">NBC 01809</strain>
    </source>
</reference>
<dbReference type="GO" id="GO:0032259">
    <property type="term" value="P:methylation"/>
    <property type="evidence" value="ECO:0007669"/>
    <property type="project" value="UniProtKB-KW"/>
</dbReference>